<evidence type="ECO:0008006" key="4">
    <source>
        <dbReference type="Google" id="ProtNLM"/>
    </source>
</evidence>
<reference evidence="3" key="1">
    <citation type="submission" date="2020-07" db="EMBL/GenBank/DDBJ databases">
        <authorList>
            <person name="Partida-Martinez L."/>
            <person name="Huntemann M."/>
            <person name="Clum A."/>
            <person name="Wang J."/>
            <person name="Palaniappan K."/>
            <person name="Ritter S."/>
            <person name="Chen I.-M."/>
            <person name="Stamatis D."/>
            <person name="Reddy T."/>
            <person name="O'Malley R."/>
            <person name="Daum C."/>
            <person name="Shapiro N."/>
            <person name="Ivanova N."/>
            <person name="Kyrpides N."/>
            <person name="Woyke T."/>
        </authorList>
    </citation>
    <scope>NUCLEOTIDE SEQUENCE [LARGE SCALE GENOMIC DNA]</scope>
    <source>
        <strain evidence="3">AT2.8</strain>
    </source>
</reference>
<dbReference type="Proteomes" id="UP000548423">
    <property type="component" value="Unassembled WGS sequence"/>
</dbReference>
<gene>
    <name evidence="2" type="ORF">F4694_002238</name>
</gene>
<proteinExistence type="predicted"/>
<feature type="region of interest" description="Disordered" evidence="1">
    <location>
        <begin position="64"/>
        <end position="84"/>
    </location>
</feature>
<evidence type="ECO:0000256" key="1">
    <source>
        <dbReference type="SAM" id="MobiDB-lite"/>
    </source>
</evidence>
<evidence type="ECO:0000313" key="3">
    <source>
        <dbReference type="Proteomes" id="UP000548423"/>
    </source>
</evidence>
<name>A0A852TC25_9BACI</name>
<dbReference type="EMBL" id="JACCBX010000004">
    <property type="protein sequence ID" value="NYE05485.1"/>
    <property type="molecule type" value="Genomic_DNA"/>
</dbReference>
<protein>
    <recommendedName>
        <fullName evidence="4">Spore coat protein CotO</fullName>
    </recommendedName>
</protein>
<accession>A0A852TC25</accession>
<dbReference type="InterPro" id="IPR025439">
    <property type="entry name" value="Spore_coat_CotO"/>
</dbReference>
<sequence>MEKKTKRGPLLYVSQTFLDTPVKNMQEIFTNRQEVQLPMEEPQLEEENNKKVIEVSLAKTDLPKESKVKEVKQEKKTKSNQEKQRAFNRVKGFKEMNLMERLEYLDNFPKALPPVPCVFYTEEKNYQGYLVEYNEQDVTIRFPNQTTETIPFKSLKDVMLIGIKR</sequence>
<comment type="caution">
    <text evidence="2">The sequence shown here is derived from an EMBL/GenBank/DDBJ whole genome shotgun (WGS) entry which is preliminary data.</text>
</comment>
<dbReference type="AlphaFoldDB" id="A0A852TC25"/>
<reference evidence="3" key="2">
    <citation type="submission" date="2020-08" db="EMBL/GenBank/DDBJ databases">
        <title>The Agave Microbiome: Exploring the role of microbial communities in plant adaptations to desert environments.</title>
        <authorList>
            <person name="Partida-Martinez L.P."/>
        </authorList>
    </citation>
    <scope>NUCLEOTIDE SEQUENCE [LARGE SCALE GENOMIC DNA]</scope>
    <source>
        <strain evidence="3">AT2.8</strain>
    </source>
</reference>
<organism evidence="2 3">
    <name type="scientific">Neobacillus niacini</name>
    <dbReference type="NCBI Taxonomy" id="86668"/>
    <lineage>
        <taxon>Bacteria</taxon>
        <taxon>Bacillati</taxon>
        <taxon>Bacillota</taxon>
        <taxon>Bacilli</taxon>
        <taxon>Bacillales</taxon>
        <taxon>Bacillaceae</taxon>
        <taxon>Neobacillus</taxon>
    </lineage>
</organism>
<evidence type="ECO:0000313" key="2">
    <source>
        <dbReference type="EMBL" id="NYE05485.1"/>
    </source>
</evidence>
<dbReference type="Pfam" id="PF14153">
    <property type="entry name" value="Spore_coat_CotO"/>
    <property type="match status" value="1"/>
</dbReference>